<gene>
    <name evidence="1" type="ORF">S06H3_25747</name>
</gene>
<sequence length="112" mass="13302">MSRLKYAFHMRFADIIPFREAIANTPYKDLKGWEYICRGNRISTEGVLFWLWLAWSYQLEEIGRVNWLYVEWRFRNFKLPWPFGTMRIPVATLGQAELGLGQINLNSKNAIT</sequence>
<dbReference type="EMBL" id="BARV01014834">
    <property type="protein sequence ID" value="GAI23790.1"/>
    <property type="molecule type" value="Genomic_DNA"/>
</dbReference>
<name>X1NAC3_9ZZZZ</name>
<evidence type="ECO:0000313" key="1">
    <source>
        <dbReference type="EMBL" id="GAI23790.1"/>
    </source>
</evidence>
<organism evidence="1">
    <name type="scientific">marine sediment metagenome</name>
    <dbReference type="NCBI Taxonomy" id="412755"/>
    <lineage>
        <taxon>unclassified sequences</taxon>
        <taxon>metagenomes</taxon>
        <taxon>ecological metagenomes</taxon>
    </lineage>
</organism>
<comment type="caution">
    <text evidence="1">The sequence shown here is derived from an EMBL/GenBank/DDBJ whole genome shotgun (WGS) entry which is preliminary data.</text>
</comment>
<dbReference type="AlphaFoldDB" id="X1NAC3"/>
<proteinExistence type="predicted"/>
<protein>
    <submittedName>
        <fullName evidence="1">Uncharacterized protein</fullName>
    </submittedName>
</protein>
<accession>X1NAC3</accession>
<reference evidence="1" key="1">
    <citation type="journal article" date="2014" name="Front. Microbiol.">
        <title>High frequency of phylogenetically diverse reductive dehalogenase-homologous genes in deep subseafloor sedimentary metagenomes.</title>
        <authorList>
            <person name="Kawai M."/>
            <person name="Futagami T."/>
            <person name="Toyoda A."/>
            <person name="Takaki Y."/>
            <person name="Nishi S."/>
            <person name="Hori S."/>
            <person name="Arai W."/>
            <person name="Tsubouchi T."/>
            <person name="Morono Y."/>
            <person name="Uchiyama I."/>
            <person name="Ito T."/>
            <person name="Fujiyama A."/>
            <person name="Inagaki F."/>
            <person name="Takami H."/>
        </authorList>
    </citation>
    <scope>NUCLEOTIDE SEQUENCE</scope>
    <source>
        <strain evidence="1">Expedition CK06-06</strain>
    </source>
</reference>